<name>A0AA35YQJ4_LACSI</name>
<dbReference type="AlphaFoldDB" id="A0AA35YQJ4"/>
<protein>
    <submittedName>
        <fullName evidence="1">Uncharacterized protein</fullName>
    </submittedName>
</protein>
<proteinExistence type="predicted"/>
<keyword evidence="2" id="KW-1185">Reference proteome</keyword>
<dbReference type="EMBL" id="OX465080">
    <property type="protein sequence ID" value="CAI9278391.1"/>
    <property type="molecule type" value="Genomic_DNA"/>
</dbReference>
<dbReference type="Proteomes" id="UP001177003">
    <property type="component" value="Chromosome 4"/>
</dbReference>
<reference evidence="1" key="1">
    <citation type="submission" date="2023-04" db="EMBL/GenBank/DDBJ databases">
        <authorList>
            <person name="Vijverberg K."/>
            <person name="Xiong W."/>
            <person name="Schranz E."/>
        </authorList>
    </citation>
    <scope>NUCLEOTIDE SEQUENCE</scope>
</reference>
<evidence type="ECO:0000313" key="1">
    <source>
        <dbReference type="EMBL" id="CAI9278391.1"/>
    </source>
</evidence>
<sequence length="93" mass="10648">MLADAQVKQLVRTLPNYLLYPSNLRGNLIFIELYDVVCSCPASYITSKNYGGFISILIWGMAFIDRPSFLDVYVDLYYGRNHEENELCTEGVL</sequence>
<gene>
    <name evidence="1" type="ORF">LSALG_LOCUS18261</name>
</gene>
<accession>A0AA35YQJ4</accession>
<evidence type="ECO:0000313" key="2">
    <source>
        <dbReference type="Proteomes" id="UP001177003"/>
    </source>
</evidence>
<organism evidence="1 2">
    <name type="scientific">Lactuca saligna</name>
    <name type="common">Willowleaf lettuce</name>
    <dbReference type="NCBI Taxonomy" id="75948"/>
    <lineage>
        <taxon>Eukaryota</taxon>
        <taxon>Viridiplantae</taxon>
        <taxon>Streptophyta</taxon>
        <taxon>Embryophyta</taxon>
        <taxon>Tracheophyta</taxon>
        <taxon>Spermatophyta</taxon>
        <taxon>Magnoliopsida</taxon>
        <taxon>eudicotyledons</taxon>
        <taxon>Gunneridae</taxon>
        <taxon>Pentapetalae</taxon>
        <taxon>asterids</taxon>
        <taxon>campanulids</taxon>
        <taxon>Asterales</taxon>
        <taxon>Asteraceae</taxon>
        <taxon>Cichorioideae</taxon>
        <taxon>Cichorieae</taxon>
        <taxon>Lactucinae</taxon>
        <taxon>Lactuca</taxon>
    </lineage>
</organism>